<keyword evidence="10" id="KW-1185">Reference proteome</keyword>
<name>A0ABT1BYA0_9BACT</name>
<comment type="similarity">
    <text evidence="1">Belongs to the isochorismatase family.</text>
</comment>
<dbReference type="InterPro" id="IPR052347">
    <property type="entry name" value="Isochorismatase_Nicotinamidase"/>
</dbReference>
<comment type="pathway">
    <text evidence="5">Cofactor biosynthesis; nicotinate biosynthesis; nicotinate from nicotinamide: step 1/1.</text>
</comment>
<evidence type="ECO:0000313" key="9">
    <source>
        <dbReference type="EMBL" id="MCO6026055.1"/>
    </source>
</evidence>
<keyword evidence="2" id="KW-0662">Pyridine nucleotide biosynthesis</keyword>
<organism evidence="9 10">
    <name type="scientific">Segatella cerevisiae</name>
    <dbReference type="NCBI Taxonomy" id="2053716"/>
    <lineage>
        <taxon>Bacteria</taxon>
        <taxon>Pseudomonadati</taxon>
        <taxon>Bacteroidota</taxon>
        <taxon>Bacteroidia</taxon>
        <taxon>Bacteroidales</taxon>
        <taxon>Prevotellaceae</taxon>
        <taxon>Segatella</taxon>
    </lineage>
</organism>
<evidence type="ECO:0000313" key="10">
    <source>
        <dbReference type="Proteomes" id="UP001204015"/>
    </source>
</evidence>
<dbReference type="Proteomes" id="UP001204015">
    <property type="component" value="Unassembled WGS sequence"/>
</dbReference>
<evidence type="ECO:0000256" key="5">
    <source>
        <dbReference type="ARBA" id="ARBA00037900"/>
    </source>
</evidence>
<sequence length="184" mass="20099">MKRMLLLIDPQIDFISGSLPVPGAAKALDALAGYITEQDGTYDCKVITTDWHPYHHCSFKENGGPWPMHCVQNSIGAALYPALFQPLYTTQGTVTVLRKGVDEDKEEYSIFKNPASAAKLRSIIKDRNIGHIDLCGLAGDICVLNTLKDGISIYGPHLFHVLKEYAPSLDGGASLETAIRELLA</sequence>
<protein>
    <recommendedName>
        <fullName evidence="6">nicotinamidase</fullName>
        <ecNumber evidence="6">3.5.1.19</ecNumber>
    </recommendedName>
    <alternativeName>
        <fullName evidence="7">Nicotinamide deamidase</fullName>
    </alternativeName>
</protein>
<proteinExistence type="inferred from homology"/>
<evidence type="ECO:0000256" key="3">
    <source>
        <dbReference type="ARBA" id="ARBA00022723"/>
    </source>
</evidence>
<evidence type="ECO:0000256" key="7">
    <source>
        <dbReference type="ARBA" id="ARBA00043224"/>
    </source>
</evidence>
<dbReference type="Gene3D" id="3.40.50.850">
    <property type="entry name" value="Isochorismatase-like"/>
    <property type="match status" value="1"/>
</dbReference>
<evidence type="ECO:0000256" key="2">
    <source>
        <dbReference type="ARBA" id="ARBA00022642"/>
    </source>
</evidence>
<dbReference type="EMBL" id="JAMXLY010000037">
    <property type="protein sequence ID" value="MCO6026055.1"/>
    <property type="molecule type" value="Genomic_DNA"/>
</dbReference>
<evidence type="ECO:0000256" key="4">
    <source>
        <dbReference type="ARBA" id="ARBA00022801"/>
    </source>
</evidence>
<dbReference type="PANTHER" id="PTHR11080:SF2">
    <property type="entry name" value="LD05707P"/>
    <property type="match status" value="1"/>
</dbReference>
<dbReference type="PANTHER" id="PTHR11080">
    <property type="entry name" value="PYRAZINAMIDASE/NICOTINAMIDASE"/>
    <property type="match status" value="1"/>
</dbReference>
<reference evidence="9 10" key="1">
    <citation type="submission" date="2022-06" db="EMBL/GenBank/DDBJ databases">
        <title>A taxonomic note on the genus Prevotella: Description of four novel genera and emended description of the genera Hallella and Xylanibacter.</title>
        <authorList>
            <person name="Hitch T.C.A."/>
        </authorList>
    </citation>
    <scope>NUCLEOTIDE SEQUENCE [LARGE SCALE GENOMIC DNA]</scope>
    <source>
        <strain evidence="9 10">DSM 100619</strain>
    </source>
</reference>
<accession>A0ABT1BYA0</accession>
<evidence type="ECO:0000256" key="6">
    <source>
        <dbReference type="ARBA" id="ARBA00039017"/>
    </source>
</evidence>
<gene>
    <name evidence="9" type="ORF">NG821_09430</name>
</gene>
<dbReference type="RefSeq" id="WP_252761413.1">
    <property type="nucleotide sequence ID" value="NZ_JAMXLY010000037.1"/>
</dbReference>
<keyword evidence="3" id="KW-0479">Metal-binding</keyword>
<keyword evidence="4" id="KW-0378">Hydrolase</keyword>
<comment type="caution">
    <text evidence="9">The sequence shown here is derived from an EMBL/GenBank/DDBJ whole genome shotgun (WGS) entry which is preliminary data.</text>
</comment>
<dbReference type="InterPro" id="IPR036380">
    <property type="entry name" value="Isochorismatase-like_sf"/>
</dbReference>
<dbReference type="EC" id="3.5.1.19" evidence="6"/>
<evidence type="ECO:0000259" key="8">
    <source>
        <dbReference type="Pfam" id="PF00857"/>
    </source>
</evidence>
<evidence type="ECO:0000256" key="1">
    <source>
        <dbReference type="ARBA" id="ARBA00006336"/>
    </source>
</evidence>
<dbReference type="SUPFAM" id="SSF52499">
    <property type="entry name" value="Isochorismatase-like hydrolases"/>
    <property type="match status" value="1"/>
</dbReference>
<dbReference type="Pfam" id="PF00857">
    <property type="entry name" value="Isochorismatase"/>
    <property type="match status" value="1"/>
</dbReference>
<feature type="domain" description="Isochorismatase-like" evidence="8">
    <location>
        <begin position="4"/>
        <end position="150"/>
    </location>
</feature>
<dbReference type="InterPro" id="IPR000868">
    <property type="entry name" value="Isochorismatase-like_dom"/>
</dbReference>